<name>A0A7M2WU79_9BACT</name>
<proteinExistence type="predicted"/>
<dbReference type="InterPro" id="IPR045709">
    <property type="entry name" value="DUF6065"/>
</dbReference>
<reference evidence="1 2" key="1">
    <citation type="submission" date="2020-10" db="EMBL/GenBank/DDBJ databases">
        <title>Wide distribution of Phycisphaera-like planctomycetes from WD2101 soil group in peatlands and genome analysis of the first cultivated representative.</title>
        <authorList>
            <person name="Dedysh S.N."/>
            <person name="Beletsky A.V."/>
            <person name="Ivanova A."/>
            <person name="Kulichevskaya I.S."/>
            <person name="Suzina N.E."/>
            <person name="Philippov D.A."/>
            <person name="Rakitin A.L."/>
            <person name="Mardanov A.V."/>
            <person name="Ravin N.V."/>
        </authorList>
    </citation>
    <scope>NUCLEOTIDE SEQUENCE [LARGE SCALE GENOMIC DNA]</scope>
    <source>
        <strain evidence="1 2">M1803</strain>
    </source>
</reference>
<accession>A0A7M2WU79</accession>
<sequence>MLHYFKFRQDLFDPEPAKDIYIKHTGGKGWPEECPPLRGANAYGFDLLANFDLTLVRKRDGDWKVEDDLVIESDFDWSPPSVDSGAEDADGDAPIGRPLTQQYAWFWQKGQKLPHVISDDVYAAINHQVKVSTFLFLKTDPNEILLMTDIPNLQRPWRAMSALIETDWFPASYPWHTVLELDRSQKRIEIKKGDPICRIIPLRRDTHFAQQMSPAAFDEFFERGQQWLTAHGKPGDGGTMDITRTYVRQQIRPRFVVL</sequence>
<dbReference type="RefSeq" id="WP_206292049.1">
    <property type="nucleotide sequence ID" value="NZ_CP063458.1"/>
</dbReference>
<dbReference type="AlphaFoldDB" id="A0A7M2WU79"/>
<dbReference type="Pfam" id="PF19541">
    <property type="entry name" value="DUF6065"/>
    <property type="match status" value="1"/>
</dbReference>
<gene>
    <name evidence="1" type="ORF">IPV69_22875</name>
</gene>
<protein>
    <submittedName>
        <fullName evidence="1">Uncharacterized protein</fullName>
    </submittedName>
</protein>
<evidence type="ECO:0000313" key="2">
    <source>
        <dbReference type="Proteomes" id="UP000593765"/>
    </source>
</evidence>
<dbReference type="Proteomes" id="UP000593765">
    <property type="component" value="Chromosome"/>
</dbReference>
<organism evidence="1 2">
    <name type="scientific">Humisphaera borealis</name>
    <dbReference type="NCBI Taxonomy" id="2807512"/>
    <lineage>
        <taxon>Bacteria</taxon>
        <taxon>Pseudomonadati</taxon>
        <taxon>Planctomycetota</taxon>
        <taxon>Phycisphaerae</taxon>
        <taxon>Tepidisphaerales</taxon>
        <taxon>Tepidisphaeraceae</taxon>
        <taxon>Humisphaera</taxon>
    </lineage>
</organism>
<keyword evidence="2" id="KW-1185">Reference proteome</keyword>
<dbReference type="KEGG" id="hbs:IPV69_22875"/>
<dbReference type="EMBL" id="CP063458">
    <property type="protein sequence ID" value="QOV89036.1"/>
    <property type="molecule type" value="Genomic_DNA"/>
</dbReference>
<evidence type="ECO:0000313" key="1">
    <source>
        <dbReference type="EMBL" id="QOV89036.1"/>
    </source>
</evidence>